<feature type="compositionally biased region" description="Polar residues" evidence="1">
    <location>
        <begin position="74"/>
        <end position="85"/>
    </location>
</feature>
<evidence type="ECO:0000256" key="1">
    <source>
        <dbReference type="SAM" id="MobiDB-lite"/>
    </source>
</evidence>
<accession>A0A5A7Q0E8</accession>
<sequence length="111" mass="12492">MDALCRTAARKYLGSPTVHGLLRVVVAVGGDLKGLEMGRLRAAENANFDYDDDDDDDRLKGETFLEDMLHTESNHQSNLRLQSPLVQEHGPKRKAARQDYKSEYKKGSDED</sequence>
<keyword evidence="3" id="KW-1185">Reference proteome</keyword>
<comment type="caution">
    <text evidence="2">The sequence shown here is derived from an EMBL/GenBank/DDBJ whole genome shotgun (WGS) entry which is preliminary data.</text>
</comment>
<name>A0A5A7Q0E8_STRAF</name>
<proteinExistence type="predicted"/>
<reference evidence="3" key="1">
    <citation type="journal article" date="2019" name="Curr. Biol.">
        <title>Genome Sequence of Striga asiatica Provides Insight into the Evolution of Plant Parasitism.</title>
        <authorList>
            <person name="Yoshida S."/>
            <person name="Kim S."/>
            <person name="Wafula E.K."/>
            <person name="Tanskanen J."/>
            <person name="Kim Y.M."/>
            <person name="Honaas L."/>
            <person name="Yang Z."/>
            <person name="Spallek T."/>
            <person name="Conn C.E."/>
            <person name="Ichihashi Y."/>
            <person name="Cheong K."/>
            <person name="Cui S."/>
            <person name="Der J.P."/>
            <person name="Gundlach H."/>
            <person name="Jiao Y."/>
            <person name="Hori C."/>
            <person name="Ishida J.K."/>
            <person name="Kasahara H."/>
            <person name="Kiba T."/>
            <person name="Kim M.S."/>
            <person name="Koo N."/>
            <person name="Laohavisit A."/>
            <person name="Lee Y.H."/>
            <person name="Lumba S."/>
            <person name="McCourt P."/>
            <person name="Mortimer J.C."/>
            <person name="Mutuku J.M."/>
            <person name="Nomura T."/>
            <person name="Sasaki-Sekimoto Y."/>
            <person name="Seto Y."/>
            <person name="Wang Y."/>
            <person name="Wakatake T."/>
            <person name="Sakakibara H."/>
            <person name="Demura T."/>
            <person name="Yamaguchi S."/>
            <person name="Yoneyama K."/>
            <person name="Manabe R.I."/>
            <person name="Nelson D.C."/>
            <person name="Schulman A.H."/>
            <person name="Timko M.P."/>
            <person name="dePamphilis C.W."/>
            <person name="Choi D."/>
            <person name="Shirasu K."/>
        </authorList>
    </citation>
    <scope>NUCLEOTIDE SEQUENCE [LARGE SCALE GENOMIC DNA]</scope>
    <source>
        <strain evidence="3">cv. UVA1</strain>
    </source>
</reference>
<organism evidence="2 3">
    <name type="scientific">Striga asiatica</name>
    <name type="common">Asiatic witchweed</name>
    <name type="synonym">Buchnera asiatica</name>
    <dbReference type="NCBI Taxonomy" id="4170"/>
    <lineage>
        <taxon>Eukaryota</taxon>
        <taxon>Viridiplantae</taxon>
        <taxon>Streptophyta</taxon>
        <taxon>Embryophyta</taxon>
        <taxon>Tracheophyta</taxon>
        <taxon>Spermatophyta</taxon>
        <taxon>Magnoliopsida</taxon>
        <taxon>eudicotyledons</taxon>
        <taxon>Gunneridae</taxon>
        <taxon>Pentapetalae</taxon>
        <taxon>asterids</taxon>
        <taxon>lamiids</taxon>
        <taxon>Lamiales</taxon>
        <taxon>Orobanchaceae</taxon>
        <taxon>Buchnereae</taxon>
        <taxon>Striga</taxon>
    </lineage>
</organism>
<dbReference type="AlphaFoldDB" id="A0A5A7Q0E8"/>
<dbReference type="Proteomes" id="UP000325081">
    <property type="component" value="Unassembled WGS sequence"/>
</dbReference>
<feature type="region of interest" description="Disordered" evidence="1">
    <location>
        <begin position="71"/>
        <end position="111"/>
    </location>
</feature>
<evidence type="ECO:0000313" key="2">
    <source>
        <dbReference type="EMBL" id="GER38494.1"/>
    </source>
</evidence>
<feature type="compositionally biased region" description="Basic and acidic residues" evidence="1">
    <location>
        <begin position="96"/>
        <end position="111"/>
    </location>
</feature>
<gene>
    <name evidence="2" type="ORF">STAS_15016</name>
</gene>
<evidence type="ECO:0000313" key="3">
    <source>
        <dbReference type="Proteomes" id="UP000325081"/>
    </source>
</evidence>
<protein>
    <submittedName>
        <fullName evidence="2">Zinc finger</fullName>
    </submittedName>
</protein>
<dbReference type="EMBL" id="BKCP01005516">
    <property type="protein sequence ID" value="GER38494.1"/>
    <property type="molecule type" value="Genomic_DNA"/>
</dbReference>